<organism evidence="1 2">
    <name type="scientific">Candidatus Pantoea gossypiicola</name>
    <dbReference type="NCBI Taxonomy" id="2608008"/>
    <lineage>
        <taxon>Bacteria</taxon>
        <taxon>Pseudomonadati</taxon>
        <taxon>Pseudomonadota</taxon>
        <taxon>Gammaproteobacteria</taxon>
        <taxon>Enterobacterales</taxon>
        <taxon>Erwiniaceae</taxon>
        <taxon>Pantoea</taxon>
    </lineage>
</organism>
<dbReference type="AlphaFoldDB" id="A0AB34CE45"/>
<sequence length="180" mass="20546">MARPVFHVDFDTPENLVFNRAKMRRVFFKIGQIHMRDARRLVMRRGVSAPGENPGYQTGALARSIGYWVPNASSRRSGLMVRIAPGELRGDGGGQALPEKKDRHGGNVFYPAALFYGVHQGAVRQKKHHKNTTGSSEWRIAPRNNFMVDVLESRKAWTRYILQRALRESLRPPRVKRVVK</sequence>
<dbReference type="RefSeq" id="WP_150015743.1">
    <property type="nucleotide sequence ID" value="NZ_VWVM01000027.1"/>
</dbReference>
<comment type="caution">
    <text evidence="1">The sequence shown here is derived from an EMBL/GenBank/DDBJ whole genome shotgun (WGS) entry which is preliminary data.</text>
</comment>
<reference evidence="1 2" key="1">
    <citation type="submission" date="2019-09" db="EMBL/GenBank/DDBJ databases">
        <title>Genomic diversity of phyloplane-associated Pantoea species in Pakistan cotton crop.</title>
        <authorList>
            <person name="Tufail M.R."/>
            <person name="Cook D.R."/>
        </authorList>
    </citation>
    <scope>NUCLEOTIDE SEQUENCE [LARGE SCALE GENOMIC DNA]</scope>
    <source>
        <strain evidence="1 2">B_8</strain>
    </source>
</reference>
<protein>
    <recommendedName>
        <fullName evidence="3">Phage protein</fullName>
    </recommendedName>
</protein>
<name>A0AB34CE45_9GAMM</name>
<dbReference type="Proteomes" id="UP000324255">
    <property type="component" value="Unassembled WGS sequence"/>
</dbReference>
<evidence type="ECO:0000313" key="1">
    <source>
        <dbReference type="EMBL" id="KAA6118672.1"/>
    </source>
</evidence>
<evidence type="ECO:0000313" key="2">
    <source>
        <dbReference type="Proteomes" id="UP000324255"/>
    </source>
</evidence>
<proteinExistence type="predicted"/>
<keyword evidence="2" id="KW-1185">Reference proteome</keyword>
<gene>
    <name evidence="1" type="ORF">F3I20_21950</name>
</gene>
<evidence type="ECO:0008006" key="3">
    <source>
        <dbReference type="Google" id="ProtNLM"/>
    </source>
</evidence>
<dbReference type="EMBL" id="VWVM01000027">
    <property type="protein sequence ID" value="KAA6118672.1"/>
    <property type="molecule type" value="Genomic_DNA"/>
</dbReference>
<accession>A0AB34CE45</accession>